<evidence type="ECO:0000256" key="1">
    <source>
        <dbReference type="SAM" id="Phobius"/>
    </source>
</evidence>
<name>A0ABT1S5I7_9FIRM</name>
<evidence type="ECO:0000313" key="3">
    <source>
        <dbReference type="Proteomes" id="UP001524478"/>
    </source>
</evidence>
<accession>A0ABT1S5I7</accession>
<feature type="transmembrane region" description="Helical" evidence="1">
    <location>
        <begin position="22"/>
        <end position="41"/>
    </location>
</feature>
<keyword evidence="1" id="KW-1133">Transmembrane helix</keyword>
<gene>
    <name evidence="2" type="ORF">NE686_00800</name>
</gene>
<dbReference type="Pfam" id="PF05137">
    <property type="entry name" value="PilN"/>
    <property type="match status" value="1"/>
</dbReference>
<protein>
    <submittedName>
        <fullName evidence="2">PilN domain-containing protein</fullName>
    </submittedName>
</protein>
<dbReference type="EMBL" id="JANGAC010000001">
    <property type="protein sequence ID" value="MCQ4921607.1"/>
    <property type="molecule type" value="Genomic_DNA"/>
</dbReference>
<reference evidence="2 3" key="1">
    <citation type="submission" date="2022-06" db="EMBL/GenBank/DDBJ databases">
        <title>Isolation of gut microbiota from human fecal samples.</title>
        <authorList>
            <person name="Pamer E.G."/>
            <person name="Barat B."/>
            <person name="Waligurski E."/>
            <person name="Medina S."/>
            <person name="Paddock L."/>
            <person name="Mostad J."/>
        </authorList>
    </citation>
    <scope>NUCLEOTIDE SEQUENCE [LARGE SCALE GENOMIC DNA]</scope>
    <source>
        <strain evidence="2 3">DFI.7.95</strain>
    </source>
</reference>
<dbReference type="Proteomes" id="UP001524478">
    <property type="component" value="Unassembled WGS sequence"/>
</dbReference>
<dbReference type="RefSeq" id="WP_256310121.1">
    <property type="nucleotide sequence ID" value="NZ_JANGAC010000001.1"/>
</dbReference>
<keyword evidence="1" id="KW-0812">Transmembrane</keyword>
<sequence length="192" mass="22693">MRDLNFFQNYIEKNEFKIDKKIIYFTVITFIFLSLIAYTVYNEIIIRQEKRIVVSLRETAEDPKTLKKVEEIRIKEVEVNEFKESVDKIKLLDKNIEERDMVDEALLDKINDNVPEELFLTSLSIQGEEIHIVGISKDKWAIAEFQKGLECIDNYDEIFVSNISKQEEYYNFSLNIKLRGVSDDTEDMEEGN</sequence>
<dbReference type="InterPro" id="IPR007813">
    <property type="entry name" value="PilN"/>
</dbReference>
<keyword evidence="3" id="KW-1185">Reference proteome</keyword>
<comment type="caution">
    <text evidence="2">The sequence shown here is derived from an EMBL/GenBank/DDBJ whole genome shotgun (WGS) entry which is preliminary data.</text>
</comment>
<proteinExistence type="predicted"/>
<organism evidence="2 3">
    <name type="scientific">Tissierella carlieri</name>
    <dbReference type="NCBI Taxonomy" id="689904"/>
    <lineage>
        <taxon>Bacteria</taxon>
        <taxon>Bacillati</taxon>
        <taxon>Bacillota</taxon>
        <taxon>Tissierellia</taxon>
        <taxon>Tissierellales</taxon>
        <taxon>Tissierellaceae</taxon>
        <taxon>Tissierella</taxon>
    </lineage>
</organism>
<evidence type="ECO:0000313" key="2">
    <source>
        <dbReference type="EMBL" id="MCQ4921607.1"/>
    </source>
</evidence>
<keyword evidence="1" id="KW-0472">Membrane</keyword>